<dbReference type="GO" id="GO:0016746">
    <property type="term" value="F:acyltransferase activity"/>
    <property type="evidence" value="ECO:0007669"/>
    <property type="project" value="InterPro"/>
</dbReference>
<sequence length="307" mass="32603">MAQELDFEDEQGEPYYASMMPDLEPGLSGRERVLALLARTLNQAVAPARYGRPVAVFVVLPSSFANADLSRVLPNLVGRFESPVALDASRVFVGGPVTSFEALAHAQAVLATGQVAGCVVAAADSFVSPLRLLELERVGRLRRPHDPDGVIPGEAAACLLLDRYPERALACLGAPGFGLEPATLWNDEPHRGDGLLEAATNALAACGYDLADMDTRISDAAGESFDFNEQALLVSRRLERRKHSFPLLLPGGVLGEIGVAGPLCGVAKAVATYQRRYAAGPRTIVFARDHHGPRGAVIVESTQGGQQ</sequence>
<name>A0A0C2A5E9_9BACT</name>
<dbReference type="AlphaFoldDB" id="A0A0C2A5E9"/>
<gene>
    <name evidence="1" type="ORF">DB30_07683</name>
</gene>
<dbReference type="Proteomes" id="UP000031599">
    <property type="component" value="Unassembled WGS sequence"/>
</dbReference>
<dbReference type="InterPro" id="IPR016039">
    <property type="entry name" value="Thiolase-like"/>
</dbReference>
<proteinExistence type="predicted"/>
<reference evidence="1 2" key="1">
    <citation type="submission" date="2014-12" db="EMBL/GenBank/DDBJ databases">
        <title>Genome assembly of Enhygromyxa salina DSM 15201.</title>
        <authorList>
            <person name="Sharma G."/>
            <person name="Subramanian S."/>
        </authorList>
    </citation>
    <scope>NUCLEOTIDE SEQUENCE [LARGE SCALE GENOMIC DNA]</scope>
    <source>
        <strain evidence="1 2">DSM 15201</strain>
    </source>
</reference>
<organism evidence="1 2">
    <name type="scientific">Enhygromyxa salina</name>
    <dbReference type="NCBI Taxonomy" id="215803"/>
    <lineage>
        <taxon>Bacteria</taxon>
        <taxon>Pseudomonadati</taxon>
        <taxon>Myxococcota</taxon>
        <taxon>Polyangia</taxon>
        <taxon>Nannocystales</taxon>
        <taxon>Nannocystaceae</taxon>
        <taxon>Enhygromyxa</taxon>
    </lineage>
</organism>
<protein>
    <submittedName>
        <fullName evidence="1">3-oxoacyl-(Acyl-carrier-protein) synthase</fullName>
    </submittedName>
</protein>
<dbReference type="SUPFAM" id="SSF53901">
    <property type="entry name" value="Thiolase-like"/>
    <property type="match status" value="2"/>
</dbReference>
<evidence type="ECO:0000313" key="2">
    <source>
        <dbReference type="Proteomes" id="UP000031599"/>
    </source>
</evidence>
<dbReference type="Gene3D" id="3.40.47.10">
    <property type="match status" value="1"/>
</dbReference>
<dbReference type="EMBL" id="JMCC02000009">
    <property type="protein sequence ID" value="KIG18668.1"/>
    <property type="molecule type" value="Genomic_DNA"/>
</dbReference>
<accession>A0A0C2A5E9</accession>
<evidence type="ECO:0000313" key="1">
    <source>
        <dbReference type="EMBL" id="KIG18668.1"/>
    </source>
</evidence>
<comment type="caution">
    <text evidence="1">The sequence shown here is derived from an EMBL/GenBank/DDBJ whole genome shotgun (WGS) entry which is preliminary data.</text>
</comment>